<dbReference type="Proteomes" id="UP000053411">
    <property type="component" value="Unassembled WGS sequence"/>
</dbReference>
<accession>A0A0D2JN40</accession>
<dbReference type="PANTHER" id="PTHR24193">
    <property type="entry name" value="ANKYRIN REPEAT PROTEIN"/>
    <property type="match status" value="1"/>
</dbReference>
<dbReference type="AlphaFoldDB" id="A0A0D2JN40"/>
<organism evidence="4 5">
    <name type="scientific">Fonsecaea multimorphosa CBS 102226</name>
    <dbReference type="NCBI Taxonomy" id="1442371"/>
    <lineage>
        <taxon>Eukaryota</taxon>
        <taxon>Fungi</taxon>
        <taxon>Dikarya</taxon>
        <taxon>Ascomycota</taxon>
        <taxon>Pezizomycotina</taxon>
        <taxon>Eurotiomycetes</taxon>
        <taxon>Chaetothyriomycetidae</taxon>
        <taxon>Chaetothyriales</taxon>
        <taxon>Herpotrichiellaceae</taxon>
        <taxon>Fonsecaea</taxon>
    </lineage>
</organism>
<feature type="repeat" description="ANK" evidence="3">
    <location>
        <begin position="157"/>
        <end position="190"/>
    </location>
</feature>
<dbReference type="GO" id="GO:0045944">
    <property type="term" value="P:positive regulation of transcription by RNA polymerase II"/>
    <property type="evidence" value="ECO:0007669"/>
    <property type="project" value="TreeGrafter"/>
</dbReference>
<proteinExistence type="predicted"/>
<name>A0A0D2JN40_9EURO</name>
<keyword evidence="2 3" id="KW-0040">ANK repeat</keyword>
<dbReference type="GO" id="GO:0000976">
    <property type="term" value="F:transcription cis-regulatory region binding"/>
    <property type="evidence" value="ECO:0007669"/>
    <property type="project" value="TreeGrafter"/>
</dbReference>
<dbReference type="STRING" id="1442371.A0A0D2JN40"/>
<keyword evidence="5" id="KW-1185">Reference proteome</keyword>
<protein>
    <submittedName>
        <fullName evidence="4">Uncharacterized protein</fullName>
    </submittedName>
</protein>
<evidence type="ECO:0000256" key="3">
    <source>
        <dbReference type="PROSITE-ProRule" id="PRU00023"/>
    </source>
</evidence>
<dbReference type="PROSITE" id="PS50297">
    <property type="entry name" value="ANK_REP_REGION"/>
    <property type="match status" value="2"/>
</dbReference>
<dbReference type="Pfam" id="PF12796">
    <property type="entry name" value="Ank_2"/>
    <property type="match status" value="1"/>
</dbReference>
<sequence>MWFTGPLTEATIARDLERVDHVLNLTSNSTEHKVACDRFHALQIAVENDSLLIVHLLLSRGVQPSTFDFSVAVQNRSYAILELMLANGLDIKAASQAQPSSFWTGAFADPELVRWLVAHRADLNAPDEFGCTPFSIAAQSTPLETLILLLELGAAADQGYPLHSAIENNREEGVVQLLLNNGASPNAIEFEGKPKAFYDIVNGVGTPLHVAYRQGNDKLVQLLHKHGAAENIKDTKGRLPCQVRDARPISASL</sequence>
<dbReference type="PROSITE" id="PS50088">
    <property type="entry name" value="ANK_REPEAT"/>
    <property type="match status" value="2"/>
</dbReference>
<dbReference type="SUPFAM" id="SSF48403">
    <property type="entry name" value="Ankyrin repeat"/>
    <property type="match status" value="1"/>
</dbReference>
<dbReference type="Gene3D" id="1.25.40.20">
    <property type="entry name" value="Ankyrin repeat-containing domain"/>
    <property type="match status" value="2"/>
</dbReference>
<dbReference type="GeneID" id="27718145"/>
<dbReference type="PANTHER" id="PTHR24193:SF121">
    <property type="entry name" value="ADA2A-CONTAINING COMPLEX COMPONENT 3, ISOFORM D"/>
    <property type="match status" value="1"/>
</dbReference>
<evidence type="ECO:0000256" key="2">
    <source>
        <dbReference type="ARBA" id="ARBA00023043"/>
    </source>
</evidence>
<dbReference type="InterPro" id="IPR002110">
    <property type="entry name" value="Ankyrin_rpt"/>
</dbReference>
<dbReference type="EMBL" id="KN848119">
    <property type="protein sequence ID" value="KIX91894.1"/>
    <property type="molecule type" value="Genomic_DNA"/>
</dbReference>
<evidence type="ECO:0000313" key="5">
    <source>
        <dbReference type="Proteomes" id="UP000053411"/>
    </source>
</evidence>
<dbReference type="RefSeq" id="XP_016626017.1">
    <property type="nucleotide sequence ID" value="XM_016782885.1"/>
</dbReference>
<dbReference type="VEuPathDB" id="FungiDB:Z520_12399"/>
<reference evidence="4 5" key="1">
    <citation type="submission" date="2015-01" db="EMBL/GenBank/DDBJ databases">
        <title>The Genome Sequence of Fonsecaea multimorphosa CBS 102226.</title>
        <authorList>
            <consortium name="The Broad Institute Genomics Platform"/>
            <person name="Cuomo C."/>
            <person name="de Hoog S."/>
            <person name="Gorbushina A."/>
            <person name="Stielow B."/>
            <person name="Teixiera M."/>
            <person name="Abouelleil A."/>
            <person name="Chapman S.B."/>
            <person name="Priest M."/>
            <person name="Young S.K."/>
            <person name="Wortman J."/>
            <person name="Nusbaum C."/>
            <person name="Birren B."/>
        </authorList>
    </citation>
    <scope>NUCLEOTIDE SEQUENCE [LARGE SCALE GENOMIC DNA]</scope>
    <source>
        <strain evidence="4 5">CBS 102226</strain>
    </source>
</reference>
<dbReference type="GO" id="GO:0005634">
    <property type="term" value="C:nucleus"/>
    <property type="evidence" value="ECO:0007669"/>
    <property type="project" value="TreeGrafter"/>
</dbReference>
<dbReference type="InterPro" id="IPR050663">
    <property type="entry name" value="Ankyrin-SOCS_Box"/>
</dbReference>
<evidence type="ECO:0000313" key="4">
    <source>
        <dbReference type="EMBL" id="KIX91894.1"/>
    </source>
</evidence>
<keyword evidence="1" id="KW-0677">Repeat</keyword>
<gene>
    <name evidence="4" type="ORF">Z520_12399</name>
</gene>
<dbReference type="OrthoDB" id="426293at2759"/>
<dbReference type="Pfam" id="PF00023">
    <property type="entry name" value="Ank"/>
    <property type="match status" value="1"/>
</dbReference>
<evidence type="ECO:0000256" key="1">
    <source>
        <dbReference type="ARBA" id="ARBA00022737"/>
    </source>
</evidence>
<feature type="repeat" description="ANK" evidence="3">
    <location>
        <begin position="206"/>
        <end position="235"/>
    </location>
</feature>
<dbReference type="SMART" id="SM00248">
    <property type="entry name" value="ANK"/>
    <property type="match status" value="4"/>
</dbReference>
<dbReference type="InterPro" id="IPR036770">
    <property type="entry name" value="Ankyrin_rpt-contain_sf"/>
</dbReference>